<feature type="compositionally biased region" description="Polar residues" evidence="3">
    <location>
        <begin position="22"/>
        <end position="31"/>
    </location>
</feature>
<evidence type="ECO:0000256" key="1">
    <source>
        <dbReference type="ARBA" id="ARBA00010211"/>
    </source>
</evidence>
<comment type="similarity">
    <text evidence="1">Belongs to the FAH family.</text>
</comment>
<evidence type="ECO:0000313" key="5">
    <source>
        <dbReference type="EMBL" id="CEQ39926.1"/>
    </source>
</evidence>
<dbReference type="InterPro" id="IPR011234">
    <property type="entry name" value="Fumarylacetoacetase-like_C"/>
</dbReference>
<dbReference type="Pfam" id="PF01557">
    <property type="entry name" value="FAA_hydrolase"/>
    <property type="match status" value="1"/>
</dbReference>
<name>A0A0D6EJ42_SPOSA</name>
<dbReference type="Gene3D" id="3.90.850.10">
    <property type="entry name" value="Fumarylacetoacetase-like, C-terminal domain"/>
    <property type="match status" value="1"/>
</dbReference>
<dbReference type="EMBL" id="CENE01000004">
    <property type="protein sequence ID" value="CEQ39926.1"/>
    <property type="molecule type" value="Genomic_DNA"/>
</dbReference>
<protein>
    <submittedName>
        <fullName evidence="5">SPOSA6832_01484-mRNA-1:cds</fullName>
    </submittedName>
</protein>
<proteinExistence type="inferred from homology"/>
<dbReference type="OrthoDB" id="74910at2759"/>
<dbReference type="InterPro" id="IPR036663">
    <property type="entry name" value="Fumarylacetoacetase_C_sf"/>
</dbReference>
<dbReference type="GO" id="GO:0019752">
    <property type="term" value="P:carboxylic acid metabolic process"/>
    <property type="evidence" value="ECO:0007669"/>
    <property type="project" value="UniProtKB-ARBA"/>
</dbReference>
<evidence type="ECO:0000259" key="4">
    <source>
        <dbReference type="Pfam" id="PF01557"/>
    </source>
</evidence>
<dbReference type="Proteomes" id="UP000243876">
    <property type="component" value="Unassembled WGS sequence"/>
</dbReference>
<dbReference type="GO" id="GO:0018773">
    <property type="term" value="F:acetylpyruvate hydrolase activity"/>
    <property type="evidence" value="ECO:0007669"/>
    <property type="project" value="TreeGrafter"/>
</dbReference>
<evidence type="ECO:0000256" key="3">
    <source>
        <dbReference type="SAM" id="MobiDB-lite"/>
    </source>
</evidence>
<dbReference type="PANTHER" id="PTHR11820">
    <property type="entry name" value="ACYLPYRUVASE"/>
    <property type="match status" value="1"/>
</dbReference>
<dbReference type="FunFam" id="3.90.850.10:FF:000003">
    <property type="entry name" value="Fumarylacetoacetate hydrolase domain-containing 1"/>
    <property type="match status" value="1"/>
</dbReference>
<reference evidence="6" key="1">
    <citation type="submission" date="2015-02" db="EMBL/GenBank/DDBJ databases">
        <authorList>
            <person name="Gon?alves P."/>
        </authorList>
    </citation>
    <scope>NUCLEOTIDE SEQUENCE [LARGE SCALE GENOMIC DNA]</scope>
</reference>
<gene>
    <name evidence="5" type="primary">SPOSA6832_01484</name>
</gene>
<keyword evidence="6" id="KW-1185">Reference proteome</keyword>
<dbReference type="GO" id="GO:0046872">
    <property type="term" value="F:metal ion binding"/>
    <property type="evidence" value="ECO:0007669"/>
    <property type="project" value="UniProtKB-KW"/>
</dbReference>
<dbReference type="PANTHER" id="PTHR11820:SF7">
    <property type="entry name" value="ACYLPYRUVASE FAHD1, MITOCHONDRIAL"/>
    <property type="match status" value="1"/>
</dbReference>
<evidence type="ECO:0000313" key="6">
    <source>
        <dbReference type="Proteomes" id="UP000243876"/>
    </source>
</evidence>
<sequence>MSIASQFVTRGKKVRTRLPAPSASSTISRTPYSLPPAPSQIVAIGRNYAAHIKELNNTTPTEPFFFLKPTSSYALSADGAVEIPRGVTVHHEVELGVIIGQGGRDIPADKAMNHIAGYCLAIDYTARNVQDAAKAKGLPWSAAKGFDTFCPVGPFIPKEKIQDPHDLKLWYKINGETKQSDSTNLMLYRIPQLIEHVSSIMTLEEGDLLLTGTPQGVGRISPADRITAGLETSSGESLSVLEHAVKAREGGYLFKDPASKL</sequence>
<organism evidence="5 6">
    <name type="scientific">Sporidiobolus salmonicolor</name>
    <name type="common">Yeast-like fungus</name>
    <name type="synonym">Sporobolomyces salmonicolor</name>
    <dbReference type="NCBI Taxonomy" id="5005"/>
    <lineage>
        <taxon>Eukaryota</taxon>
        <taxon>Fungi</taxon>
        <taxon>Dikarya</taxon>
        <taxon>Basidiomycota</taxon>
        <taxon>Pucciniomycotina</taxon>
        <taxon>Microbotryomycetes</taxon>
        <taxon>Sporidiobolales</taxon>
        <taxon>Sporidiobolaceae</taxon>
        <taxon>Sporobolomyces</taxon>
    </lineage>
</organism>
<dbReference type="GO" id="GO:0005739">
    <property type="term" value="C:mitochondrion"/>
    <property type="evidence" value="ECO:0007669"/>
    <property type="project" value="TreeGrafter"/>
</dbReference>
<dbReference type="AlphaFoldDB" id="A0A0D6EJ42"/>
<accession>A0A0D6EJ42</accession>
<evidence type="ECO:0000256" key="2">
    <source>
        <dbReference type="ARBA" id="ARBA00022723"/>
    </source>
</evidence>
<feature type="region of interest" description="Disordered" evidence="3">
    <location>
        <begin position="1"/>
        <end position="33"/>
    </location>
</feature>
<dbReference type="SUPFAM" id="SSF56529">
    <property type="entry name" value="FAH"/>
    <property type="match status" value="1"/>
</dbReference>
<feature type="domain" description="Fumarylacetoacetase-like C-terminal" evidence="4">
    <location>
        <begin position="41"/>
        <end position="230"/>
    </location>
</feature>
<keyword evidence="2" id="KW-0479">Metal-binding</keyword>